<dbReference type="EMBL" id="VSRR010110966">
    <property type="protein sequence ID" value="MPC97677.1"/>
    <property type="molecule type" value="Genomic_DNA"/>
</dbReference>
<proteinExistence type="predicted"/>
<accession>A0A5B7JX07</accession>
<evidence type="ECO:0000256" key="1">
    <source>
        <dbReference type="SAM" id="MobiDB-lite"/>
    </source>
</evidence>
<organism evidence="2 3">
    <name type="scientific">Portunus trituberculatus</name>
    <name type="common">Swimming crab</name>
    <name type="synonym">Neptunus trituberculatus</name>
    <dbReference type="NCBI Taxonomy" id="210409"/>
    <lineage>
        <taxon>Eukaryota</taxon>
        <taxon>Metazoa</taxon>
        <taxon>Ecdysozoa</taxon>
        <taxon>Arthropoda</taxon>
        <taxon>Crustacea</taxon>
        <taxon>Multicrustacea</taxon>
        <taxon>Malacostraca</taxon>
        <taxon>Eumalacostraca</taxon>
        <taxon>Eucarida</taxon>
        <taxon>Decapoda</taxon>
        <taxon>Pleocyemata</taxon>
        <taxon>Brachyura</taxon>
        <taxon>Eubrachyura</taxon>
        <taxon>Portunoidea</taxon>
        <taxon>Portunidae</taxon>
        <taxon>Portuninae</taxon>
        <taxon>Portunus</taxon>
    </lineage>
</organism>
<name>A0A5B7JX07_PORTR</name>
<feature type="region of interest" description="Disordered" evidence="1">
    <location>
        <begin position="1"/>
        <end position="20"/>
    </location>
</feature>
<evidence type="ECO:0000313" key="3">
    <source>
        <dbReference type="Proteomes" id="UP000324222"/>
    </source>
</evidence>
<gene>
    <name evidence="2" type="ORF">E2C01_093002</name>
</gene>
<keyword evidence="3" id="KW-1185">Reference proteome</keyword>
<sequence length="41" mass="4106">MAEGTLSQLQENCDASLTGGTTTSFTTALLRAAKAVASNSS</sequence>
<protein>
    <submittedName>
        <fullName evidence="2">Uncharacterized protein</fullName>
    </submittedName>
</protein>
<reference evidence="2 3" key="1">
    <citation type="submission" date="2019-05" db="EMBL/GenBank/DDBJ databases">
        <title>Another draft genome of Portunus trituberculatus and its Hox gene families provides insights of decapod evolution.</title>
        <authorList>
            <person name="Jeong J.-H."/>
            <person name="Song I."/>
            <person name="Kim S."/>
            <person name="Choi T."/>
            <person name="Kim D."/>
            <person name="Ryu S."/>
            <person name="Kim W."/>
        </authorList>
    </citation>
    <scope>NUCLEOTIDE SEQUENCE [LARGE SCALE GENOMIC DNA]</scope>
    <source>
        <tissue evidence="2">Muscle</tissue>
    </source>
</reference>
<dbReference type="AlphaFoldDB" id="A0A5B7JX07"/>
<dbReference type="Proteomes" id="UP000324222">
    <property type="component" value="Unassembled WGS sequence"/>
</dbReference>
<comment type="caution">
    <text evidence="2">The sequence shown here is derived from an EMBL/GenBank/DDBJ whole genome shotgun (WGS) entry which is preliminary data.</text>
</comment>
<evidence type="ECO:0000313" key="2">
    <source>
        <dbReference type="EMBL" id="MPC97677.1"/>
    </source>
</evidence>
<feature type="compositionally biased region" description="Polar residues" evidence="1">
    <location>
        <begin position="1"/>
        <end position="13"/>
    </location>
</feature>